<feature type="transmembrane region" description="Helical" evidence="1">
    <location>
        <begin position="105"/>
        <end position="124"/>
    </location>
</feature>
<feature type="transmembrane region" description="Helical" evidence="1">
    <location>
        <begin position="79"/>
        <end position="99"/>
    </location>
</feature>
<keyword evidence="3" id="KW-1185">Reference proteome</keyword>
<dbReference type="RefSeq" id="WP_267611015.1">
    <property type="nucleotide sequence ID" value="NZ_JAOVZQ010000001.1"/>
</dbReference>
<evidence type="ECO:0000313" key="3">
    <source>
        <dbReference type="Proteomes" id="UP001081283"/>
    </source>
</evidence>
<sequence>MSVPATAMQQERPGPLRRLAHVPVVDLVYLAVLFFCLFPYVQLVPLSSYTQPYGFLMAAVLAMLWPGTIPGLPKLDLVLLVYIAALGCVMFSIEFVGTLDMREASFLLSYLTPLVTTAACYAFLRRSPELVRKCVIYAIFAWLGVSVLQYLISPTFLTFLITSNSELGSDIVASGRGVIGLAPEPTHAAFHIILLGAVVAFLGGPLWVTLMALCSTLLVYRSASAILVFAIALLIWGGLRPFWRSWVLGAVVLAALIARPLAQLLGDSTRIGSLMGQLSEGGLGLLVADYSTNIRLAGMFMPIYHAFENYLMPQGISIERWGEIRSEILSQYSWIMDLSFAGPATGWGLFIVQGGFLGVPFVIYGAYRFFGLRGVVLSYLAVACFVVFMNQFYVSTPAFGLVLAAILYSGSRDRSVAAGDNQPPAGNNS</sequence>
<dbReference type="Proteomes" id="UP001081283">
    <property type="component" value="Unassembled WGS sequence"/>
</dbReference>
<name>A0ABT3YAX4_9HYPH</name>
<evidence type="ECO:0000256" key="1">
    <source>
        <dbReference type="SAM" id="Phobius"/>
    </source>
</evidence>
<protein>
    <submittedName>
        <fullName evidence="2">Uncharacterized protein</fullName>
    </submittedName>
</protein>
<reference evidence="2" key="1">
    <citation type="submission" date="2022-10" db="EMBL/GenBank/DDBJ databases">
        <title>Hoeflea sp. J2-29, isolated from marine algae.</title>
        <authorList>
            <person name="Kristyanto S."/>
            <person name="Kim J.M."/>
            <person name="Jeon C.O."/>
        </authorList>
    </citation>
    <scope>NUCLEOTIDE SEQUENCE</scope>
    <source>
        <strain evidence="2">J2-29</strain>
    </source>
</reference>
<evidence type="ECO:0000313" key="2">
    <source>
        <dbReference type="EMBL" id="MCY0093035.1"/>
    </source>
</evidence>
<keyword evidence="1" id="KW-0472">Membrane</keyword>
<accession>A0ABT3YAX4</accession>
<comment type="caution">
    <text evidence="2">The sequence shown here is derived from an EMBL/GenBank/DDBJ whole genome shotgun (WGS) entry which is preliminary data.</text>
</comment>
<feature type="transmembrane region" description="Helical" evidence="1">
    <location>
        <begin position="217"/>
        <end position="237"/>
    </location>
</feature>
<feature type="transmembrane region" description="Helical" evidence="1">
    <location>
        <begin position="188"/>
        <end position="210"/>
    </location>
</feature>
<feature type="transmembrane region" description="Helical" evidence="1">
    <location>
        <begin position="379"/>
        <end position="408"/>
    </location>
</feature>
<feature type="transmembrane region" description="Helical" evidence="1">
    <location>
        <begin position="53"/>
        <end position="72"/>
    </location>
</feature>
<feature type="transmembrane region" description="Helical" evidence="1">
    <location>
        <begin position="20"/>
        <end position="41"/>
    </location>
</feature>
<dbReference type="EMBL" id="JAOVZQ010000001">
    <property type="protein sequence ID" value="MCY0093035.1"/>
    <property type="molecule type" value="Genomic_DNA"/>
</dbReference>
<gene>
    <name evidence="2" type="ORF">OEG82_03160</name>
</gene>
<keyword evidence="1" id="KW-0812">Transmembrane</keyword>
<feature type="transmembrane region" description="Helical" evidence="1">
    <location>
        <begin position="136"/>
        <end position="161"/>
    </location>
</feature>
<organism evidence="2 3">
    <name type="scientific">Hoeflea ulvae</name>
    <dbReference type="NCBI Taxonomy" id="2983764"/>
    <lineage>
        <taxon>Bacteria</taxon>
        <taxon>Pseudomonadati</taxon>
        <taxon>Pseudomonadota</taxon>
        <taxon>Alphaproteobacteria</taxon>
        <taxon>Hyphomicrobiales</taxon>
        <taxon>Rhizobiaceae</taxon>
        <taxon>Hoeflea</taxon>
    </lineage>
</organism>
<feature type="transmembrane region" description="Helical" evidence="1">
    <location>
        <begin position="346"/>
        <end position="367"/>
    </location>
</feature>
<proteinExistence type="predicted"/>
<keyword evidence="1" id="KW-1133">Transmembrane helix</keyword>